<proteinExistence type="predicted"/>
<dbReference type="EMBL" id="CAJNRD030001122">
    <property type="protein sequence ID" value="CAG5101090.1"/>
    <property type="molecule type" value="Genomic_DNA"/>
</dbReference>
<evidence type="ECO:0000313" key="2">
    <source>
        <dbReference type="EMBL" id="CAG5101090.1"/>
    </source>
</evidence>
<accession>A0A8J2MVN4</accession>
<sequence>MDEDFDDVVIEGSDLHKALTDVGFTDFESTYVDRKDFNKTEEFPLIVEETSKIDYTWRNFFMSLKQPRKNSYGVQELEIILKLQPLLDDHTLSIQNILKDKSPSRLRYSLWSSIIFSSAIASALAYQQLRTPVIVTCSVISSNLIYSYYCKKSRLDILENLVSTQNNIYLQYKKILKILKNNFCIKLTSKKSQKKFSDLEVPRIKYLLPMCEIFTSSIEVISHSYYKISLSIIKLLSKSSDTKNLFSNFDEDTFNINGEITYERLKQFYYMYILVQSDMMNLLALLHQNDFKNHQYLANKVTKFLLKLLKPYSDKLNKIIEEYKGNTKQVYRQLKKSNVTKWQDLYINVDLLSRKIQSAYNNISLIVDDLDDCADCEETDEFLKSLMEKMNDVYKEIDTARNFAEFNRLLIGKFLNKSVKSKDEDKVPEVAELERVPVVFDEDPEIIDEVFEEYIKEEYLKPLYQDNDADSLERAKLDKLLAKNFMSELKEVLIDKYKSMSEREAQALLRYRKTLRDFKDVDEDTENIKKNEKIISHNEEDKFVEKVHFSLPPPPPPFPIEGDSLEIKRLSRPPIPLPRSVNSPPMNDVRNNKIDNFGSIISVQSEKLINMNRGIKFPGFIDAEEETFVGSGENSDQELIDDDQED</sequence>
<organism evidence="2 3">
    <name type="scientific">Cotesia congregata</name>
    <name type="common">Parasitoid wasp</name>
    <name type="synonym">Apanteles congregatus</name>
    <dbReference type="NCBI Taxonomy" id="51543"/>
    <lineage>
        <taxon>Eukaryota</taxon>
        <taxon>Metazoa</taxon>
        <taxon>Ecdysozoa</taxon>
        <taxon>Arthropoda</taxon>
        <taxon>Hexapoda</taxon>
        <taxon>Insecta</taxon>
        <taxon>Pterygota</taxon>
        <taxon>Neoptera</taxon>
        <taxon>Endopterygota</taxon>
        <taxon>Hymenoptera</taxon>
        <taxon>Apocrita</taxon>
        <taxon>Ichneumonoidea</taxon>
        <taxon>Braconidae</taxon>
        <taxon>Microgastrinae</taxon>
        <taxon>Cotesia</taxon>
    </lineage>
</organism>
<keyword evidence="3" id="KW-1185">Reference proteome</keyword>
<evidence type="ECO:0000313" key="3">
    <source>
        <dbReference type="Proteomes" id="UP000786811"/>
    </source>
</evidence>
<comment type="caution">
    <text evidence="2">The sequence shown here is derived from an EMBL/GenBank/DDBJ whole genome shotgun (WGS) entry which is preliminary data.</text>
</comment>
<feature type="region of interest" description="Disordered" evidence="1">
    <location>
        <begin position="626"/>
        <end position="646"/>
    </location>
</feature>
<feature type="compositionally biased region" description="Acidic residues" evidence="1">
    <location>
        <begin position="635"/>
        <end position="646"/>
    </location>
</feature>
<gene>
    <name evidence="2" type="ORF">HICCMSTLAB_LOCUS10163</name>
</gene>
<name>A0A8J2MVN4_COTCN</name>
<reference evidence="2" key="1">
    <citation type="submission" date="2021-04" db="EMBL/GenBank/DDBJ databases">
        <authorList>
            <person name="Chebbi M.A.C M."/>
        </authorList>
    </citation>
    <scope>NUCLEOTIDE SEQUENCE</scope>
</reference>
<dbReference type="Proteomes" id="UP000786811">
    <property type="component" value="Unassembled WGS sequence"/>
</dbReference>
<evidence type="ECO:0000256" key="1">
    <source>
        <dbReference type="SAM" id="MobiDB-lite"/>
    </source>
</evidence>
<dbReference type="AlphaFoldDB" id="A0A8J2MVN4"/>
<dbReference type="OrthoDB" id="21151at2759"/>
<protein>
    <submittedName>
        <fullName evidence="2">Uncharacterized protein</fullName>
    </submittedName>
</protein>